<dbReference type="RefSeq" id="WP_148134890.1">
    <property type="nucleotide sequence ID" value="NZ_CP017634.1"/>
</dbReference>
<accession>A0A3G1KSY3</accession>
<organism evidence="1 2">
    <name type="scientific">Formimonas warabiya</name>
    <dbReference type="NCBI Taxonomy" id="1761012"/>
    <lineage>
        <taxon>Bacteria</taxon>
        <taxon>Bacillati</taxon>
        <taxon>Bacillota</taxon>
        <taxon>Clostridia</taxon>
        <taxon>Eubacteriales</taxon>
        <taxon>Peptococcaceae</taxon>
        <taxon>Candidatus Formimonas</taxon>
    </lineage>
</organism>
<dbReference type="Proteomes" id="UP000323521">
    <property type="component" value="Chromosome"/>
</dbReference>
<dbReference type="AlphaFoldDB" id="A0A3G1KSY3"/>
<evidence type="ECO:0000313" key="1">
    <source>
        <dbReference type="EMBL" id="ATW25633.1"/>
    </source>
</evidence>
<keyword evidence="2" id="KW-1185">Reference proteome</keyword>
<reference evidence="1 2" key="1">
    <citation type="submission" date="2016-10" db="EMBL/GenBank/DDBJ databases">
        <title>Complete Genome Sequence of Peptococcaceae strain DCMF.</title>
        <authorList>
            <person name="Edwards R.J."/>
            <person name="Holland S.I."/>
            <person name="Deshpande N.P."/>
            <person name="Wong Y.K."/>
            <person name="Ertan H."/>
            <person name="Manefield M."/>
            <person name="Russell T.L."/>
            <person name="Lee M.J."/>
        </authorList>
    </citation>
    <scope>NUCLEOTIDE SEQUENCE [LARGE SCALE GENOMIC DNA]</scope>
    <source>
        <strain evidence="1 2">DCMF</strain>
    </source>
</reference>
<name>A0A3G1KSY3_FORW1</name>
<dbReference type="KEGG" id="fwa:DCMF_13455"/>
<protein>
    <submittedName>
        <fullName evidence="1">Uncharacterized protein</fullName>
    </submittedName>
</protein>
<gene>
    <name evidence="1" type="ORF">DCMF_13455</name>
</gene>
<sequence length="122" mass="13994">MEKAGEMERLVAKQLREIVPDLLLLNLWELWEEQHSKDVNINPQTFKLFGILGQPRSQIVLHSVGEKTIKHSFQTAMTPCTATIAIYDLDSLCAIMLSESQAESILEHYSKERGNITWIRDI</sequence>
<dbReference type="EMBL" id="CP017634">
    <property type="protein sequence ID" value="ATW25633.1"/>
    <property type="molecule type" value="Genomic_DNA"/>
</dbReference>
<proteinExistence type="predicted"/>
<evidence type="ECO:0000313" key="2">
    <source>
        <dbReference type="Proteomes" id="UP000323521"/>
    </source>
</evidence>